<keyword evidence="1" id="KW-0853">WD repeat</keyword>
<evidence type="ECO:0000313" key="4">
    <source>
        <dbReference type="Proteomes" id="UP001279410"/>
    </source>
</evidence>
<protein>
    <submittedName>
        <fullName evidence="3">Apoptotic protease-activating factor 1 isoform X3</fullName>
    </submittedName>
</protein>
<keyword evidence="3" id="KW-0645">Protease</keyword>
<dbReference type="Gene3D" id="2.130.10.10">
    <property type="entry name" value="YVTN repeat-like/Quinoprotein amine dehydrogenase"/>
    <property type="match status" value="1"/>
</dbReference>
<dbReference type="GO" id="GO:0046540">
    <property type="term" value="C:U4/U6 x U5 tri-snRNP complex"/>
    <property type="evidence" value="ECO:0007669"/>
    <property type="project" value="TreeGrafter"/>
</dbReference>
<organism evidence="3 4">
    <name type="scientific">Lates japonicus</name>
    <name type="common">Japanese lates</name>
    <dbReference type="NCBI Taxonomy" id="270547"/>
    <lineage>
        <taxon>Eukaryota</taxon>
        <taxon>Metazoa</taxon>
        <taxon>Chordata</taxon>
        <taxon>Craniata</taxon>
        <taxon>Vertebrata</taxon>
        <taxon>Euteleostomi</taxon>
        <taxon>Actinopterygii</taxon>
        <taxon>Neopterygii</taxon>
        <taxon>Teleostei</taxon>
        <taxon>Neoteleostei</taxon>
        <taxon>Acanthomorphata</taxon>
        <taxon>Carangaria</taxon>
        <taxon>Carangaria incertae sedis</taxon>
        <taxon>Centropomidae</taxon>
        <taxon>Lates</taxon>
    </lineage>
</organism>
<dbReference type="GO" id="GO:0017070">
    <property type="term" value="F:U6 snRNA binding"/>
    <property type="evidence" value="ECO:0007669"/>
    <property type="project" value="TreeGrafter"/>
</dbReference>
<evidence type="ECO:0000313" key="3">
    <source>
        <dbReference type="EMBL" id="GLD50969.1"/>
    </source>
</evidence>
<dbReference type="SUPFAM" id="SSF50978">
    <property type="entry name" value="WD40 repeat-like"/>
    <property type="match status" value="1"/>
</dbReference>
<feature type="region of interest" description="Disordered" evidence="2">
    <location>
        <begin position="89"/>
        <end position="108"/>
    </location>
</feature>
<feature type="compositionally biased region" description="Polar residues" evidence="2">
    <location>
        <begin position="97"/>
        <end position="108"/>
    </location>
</feature>
<dbReference type="InterPro" id="IPR001680">
    <property type="entry name" value="WD40_rpt"/>
</dbReference>
<reference evidence="3" key="1">
    <citation type="submission" date="2022-08" db="EMBL/GenBank/DDBJ databases">
        <title>Genome sequencing of akame (Lates japonicus).</title>
        <authorList>
            <person name="Hashiguchi Y."/>
            <person name="Takahashi H."/>
        </authorList>
    </citation>
    <scope>NUCLEOTIDE SEQUENCE</scope>
    <source>
        <strain evidence="3">Kochi</strain>
    </source>
</reference>
<dbReference type="SMART" id="SM00320">
    <property type="entry name" value="WD40"/>
    <property type="match status" value="2"/>
</dbReference>
<keyword evidence="4" id="KW-1185">Reference proteome</keyword>
<keyword evidence="3" id="KW-0378">Hydrolase</keyword>
<dbReference type="GO" id="GO:0006508">
    <property type="term" value="P:proteolysis"/>
    <property type="evidence" value="ECO:0007669"/>
    <property type="project" value="UniProtKB-KW"/>
</dbReference>
<feature type="non-terminal residue" evidence="3">
    <location>
        <position position="1"/>
    </location>
</feature>
<feature type="repeat" description="WD" evidence="1">
    <location>
        <begin position="12"/>
        <end position="54"/>
    </location>
</feature>
<comment type="caution">
    <text evidence="3">The sequence shown here is derived from an EMBL/GenBank/DDBJ whole genome shotgun (WGS) entry which is preliminary data.</text>
</comment>
<proteinExistence type="predicted"/>
<dbReference type="PROSITE" id="PS50082">
    <property type="entry name" value="WD_REPEATS_2"/>
    <property type="match status" value="1"/>
</dbReference>
<dbReference type="PANTHER" id="PTHR19846">
    <property type="entry name" value="WD40 REPEAT PROTEIN"/>
    <property type="match status" value="1"/>
</dbReference>
<gene>
    <name evidence="3" type="ORF">AKAME5_002965400</name>
</gene>
<dbReference type="Pfam" id="PF00400">
    <property type="entry name" value="WD40"/>
    <property type="match status" value="2"/>
</dbReference>
<dbReference type="EMBL" id="BRZM01006913">
    <property type="protein sequence ID" value="GLD50969.1"/>
    <property type="molecule type" value="Genomic_DNA"/>
</dbReference>
<dbReference type="PROSITE" id="PS50294">
    <property type="entry name" value="WD_REPEATS_REGION"/>
    <property type="match status" value="1"/>
</dbReference>
<name>A0AAD3QYR5_LATJO</name>
<dbReference type="GO" id="GO:0000398">
    <property type="term" value="P:mRNA splicing, via spliceosome"/>
    <property type="evidence" value="ECO:0007669"/>
    <property type="project" value="TreeGrafter"/>
</dbReference>
<dbReference type="GO" id="GO:0030621">
    <property type="term" value="F:U4 snRNA binding"/>
    <property type="evidence" value="ECO:0007669"/>
    <property type="project" value="TreeGrafter"/>
</dbReference>
<dbReference type="InterPro" id="IPR015943">
    <property type="entry name" value="WD40/YVTN_repeat-like_dom_sf"/>
</dbReference>
<dbReference type="PANTHER" id="PTHR19846:SF0">
    <property type="entry name" value="PRE-MRNA PROCESSING FACTOR 4"/>
    <property type="match status" value="1"/>
</dbReference>
<dbReference type="InterPro" id="IPR036322">
    <property type="entry name" value="WD40_repeat_dom_sf"/>
</dbReference>
<dbReference type="GO" id="GO:0008233">
    <property type="term" value="F:peptidase activity"/>
    <property type="evidence" value="ECO:0007669"/>
    <property type="project" value="UniProtKB-KW"/>
</dbReference>
<dbReference type="Proteomes" id="UP001279410">
    <property type="component" value="Unassembled WGS sequence"/>
</dbReference>
<accession>A0AAD3QYR5</accession>
<evidence type="ECO:0000256" key="2">
    <source>
        <dbReference type="SAM" id="MobiDB-lite"/>
    </source>
</evidence>
<evidence type="ECO:0000256" key="1">
    <source>
        <dbReference type="PROSITE-ProRule" id="PRU00221"/>
    </source>
</evidence>
<dbReference type="AlphaFoldDB" id="A0AAD3QYR5"/>
<sequence length="108" mass="12158">VWRWQSGEGRVLKGHKEQVRCFSLLSHSPTRLLSWSFDGTVKVWDVESGEKLQDIEAHRGAILSCHVSPDGCFFATTSADKTAKPVDLLNHQPGRQADSQRTNLPVWM</sequence>